<dbReference type="SUPFAM" id="SSF52833">
    <property type="entry name" value="Thioredoxin-like"/>
    <property type="match status" value="1"/>
</dbReference>
<dbReference type="CDD" id="cd03025">
    <property type="entry name" value="DsbA_FrnE_like"/>
    <property type="match status" value="1"/>
</dbReference>
<proteinExistence type="predicted"/>
<sequence>MTLIARILYLFDPLCGWCYGASDKVAQLATRPGFSVTPMPTGLFSGRAAPQMDDAFAAHAWANDQRIGQLTGQVFSEAYRTRVLGDRRTPMDSGPATLALGAVAMTDPDRELAALRAIQTARYVEARDITSAAVLADILREQALPDAADLFKTAPAALMDLHRNRIGAARTLMQRLGAHGVPAFVIDDHRGARLIPSASVYADADPFAAFATS</sequence>
<dbReference type="EMBL" id="JBHTOQ010000028">
    <property type="protein sequence ID" value="MFD1482352.1"/>
    <property type="molecule type" value="Genomic_DNA"/>
</dbReference>
<dbReference type="InterPro" id="IPR036249">
    <property type="entry name" value="Thioredoxin-like_sf"/>
</dbReference>
<feature type="domain" description="DSBA-like thioredoxin" evidence="1">
    <location>
        <begin position="10"/>
        <end position="189"/>
    </location>
</feature>
<gene>
    <name evidence="2" type="ORF">ACFQ5P_13735</name>
</gene>
<reference evidence="3" key="1">
    <citation type="journal article" date="2019" name="Int. J. Syst. Evol. Microbiol.">
        <title>The Global Catalogue of Microorganisms (GCM) 10K type strain sequencing project: providing services to taxonomists for standard genome sequencing and annotation.</title>
        <authorList>
            <consortium name="The Broad Institute Genomics Platform"/>
            <consortium name="The Broad Institute Genome Sequencing Center for Infectious Disease"/>
            <person name="Wu L."/>
            <person name="Ma J."/>
        </authorList>
    </citation>
    <scope>NUCLEOTIDE SEQUENCE [LARGE SCALE GENOMIC DNA]</scope>
    <source>
        <strain evidence="3">CCM 8875</strain>
    </source>
</reference>
<dbReference type="Pfam" id="PF01323">
    <property type="entry name" value="DSBA"/>
    <property type="match status" value="1"/>
</dbReference>
<evidence type="ECO:0000313" key="3">
    <source>
        <dbReference type="Proteomes" id="UP001597302"/>
    </source>
</evidence>
<accession>A0ABW4DZ07</accession>
<protein>
    <submittedName>
        <fullName evidence="2">DsbA family protein</fullName>
    </submittedName>
</protein>
<organism evidence="2 3">
    <name type="scientific">Paracoccus nototheniae</name>
    <dbReference type="NCBI Taxonomy" id="2489002"/>
    <lineage>
        <taxon>Bacteria</taxon>
        <taxon>Pseudomonadati</taxon>
        <taxon>Pseudomonadota</taxon>
        <taxon>Alphaproteobacteria</taxon>
        <taxon>Rhodobacterales</taxon>
        <taxon>Paracoccaceae</taxon>
        <taxon>Paracoccus</taxon>
    </lineage>
</organism>
<comment type="caution">
    <text evidence="2">The sequence shown here is derived from an EMBL/GenBank/DDBJ whole genome shotgun (WGS) entry which is preliminary data.</text>
</comment>
<evidence type="ECO:0000313" key="2">
    <source>
        <dbReference type="EMBL" id="MFD1482352.1"/>
    </source>
</evidence>
<dbReference type="Proteomes" id="UP001597302">
    <property type="component" value="Unassembled WGS sequence"/>
</dbReference>
<dbReference type="InterPro" id="IPR001853">
    <property type="entry name" value="DSBA-like_thioredoxin_dom"/>
</dbReference>
<dbReference type="Gene3D" id="3.40.30.10">
    <property type="entry name" value="Glutaredoxin"/>
    <property type="match status" value="1"/>
</dbReference>
<keyword evidence="3" id="KW-1185">Reference proteome</keyword>
<evidence type="ECO:0000259" key="1">
    <source>
        <dbReference type="Pfam" id="PF01323"/>
    </source>
</evidence>
<dbReference type="RefSeq" id="WP_207392166.1">
    <property type="nucleotide sequence ID" value="NZ_CBCSAJ010000013.1"/>
</dbReference>
<name>A0ABW4DZ07_9RHOB</name>